<dbReference type="GO" id="GO:0007286">
    <property type="term" value="P:spermatid development"/>
    <property type="evidence" value="ECO:0007669"/>
    <property type="project" value="Ensembl"/>
</dbReference>
<evidence type="ECO:0000256" key="6">
    <source>
        <dbReference type="RuleBase" id="RU365077"/>
    </source>
</evidence>
<gene>
    <name evidence="8" type="primary">CAPZA3</name>
</gene>
<keyword evidence="2 6" id="KW-0117">Actin capping</keyword>
<keyword evidence="3" id="KW-0597">Phosphoprotein</keyword>
<keyword evidence="7" id="KW-1133">Transmembrane helix</keyword>
<dbReference type="InterPro" id="IPR042276">
    <property type="entry name" value="CapZ_alpha/beta_2"/>
</dbReference>
<accession>A0A2K5ECU5</accession>
<dbReference type="GO" id="GO:0051015">
    <property type="term" value="F:actin filament binding"/>
    <property type="evidence" value="ECO:0007669"/>
    <property type="project" value="TreeGrafter"/>
</dbReference>
<dbReference type="InterPro" id="IPR042489">
    <property type="entry name" value="CapZ_alpha_1"/>
</dbReference>
<dbReference type="InterPro" id="IPR037282">
    <property type="entry name" value="CapZ_alpha/beta"/>
</dbReference>
<dbReference type="GO" id="GO:0051016">
    <property type="term" value="P:barbed-end actin filament capping"/>
    <property type="evidence" value="ECO:0007669"/>
    <property type="project" value="UniProtKB-UniRule"/>
</dbReference>
<dbReference type="OMA" id="HFPAGNC"/>
<evidence type="ECO:0000256" key="3">
    <source>
        <dbReference type="ARBA" id="ARBA00022553"/>
    </source>
</evidence>
<sequence length="324" mass="37585">MTSSGGSELARLPAFMEALLLLQLIMALSVLSRKDKERVIRRLLIQAPPGEFVNAFDDLCLLIRDEKLMHHQGECAGHQHCQKYSVPLSIDGNPVLLSHHNVMGDFRFFDYQSKLSFKYDLLQNQLKDIQSHGIIRNETEYLRGVVLCALKLYVNDHYPKGNCNVLRKTVKNKEYLIACIEDHSYETGECWNGLWKSKWIFQVNPFLTQVTGRIYVQAHFFRCVNLHTEISKDLKESLEIVNQAQLALSFARLVEEQENKFQAAVLEELQELSNEALRKILRRDLPVTRTLINWQRILSDLNLVMYPKLGYVSYSRSLLCNWII</sequence>
<dbReference type="Gene3D" id="3.90.1150.210">
    <property type="entry name" value="F-actin capping protein, beta subunit"/>
    <property type="match status" value="1"/>
</dbReference>
<feature type="transmembrane region" description="Helical" evidence="7">
    <location>
        <begin position="12"/>
        <end position="32"/>
    </location>
</feature>
<dbReference type="PROSITE" id="PS00748">
    <property type="entry name" value="F_ACTIN_CAPPING_A_1"/>
    <property type="match status" value="1"/>
</dbReference>
<dbReference type="Proteomes" id="UP000233020">
    <property type="component" value="Unplaced"/>
</dbReference>
<dbReference type="PANTHER" id="PTHR10653">
    <property type="entry name" value="F-ACTIN-CAPPING PROTEIN SUBUNIT ALPHA"/>
    <property type="match status" value="1"/>
</dbReference>
<dbReference type="GO" id="GO:0008290">
    <property type="term" value="C:F-actin capping protein complex"/>
    <property type="evidence" value="ECO:0007669"/>
    <property type="project" value="UniProtKB-UniRule"/>
</dbReference>
<dbReference type="PRINTS" id="PR00191">
    <property type="entry name" value="FACTINCAPA"/>
</dbReference>
<name>A0A2K5ECU5_AOTNA</name>
<dbReference type="GO" id="GO:0016020">
    <property type="term" value="C:membrane"/>
    <property type="evidence" value="ECO:0007669"/>
    <property type="project" value="Ensembl"/>
</dbReference>
<keyword evidence="4 6" id="KW-0009">Actin-binding</keyword>
<evidence type="ECO:0000256" key="4">
    <source>
        <dbReference type="ARBA" id="ARBA00023203"/>
    </source>
</evidence>
<evidence type="ECO:0000256" key="2">
    <source>
        <dbReference type="ARBA" id="ARBA00022467"/>
    </source>
</evidence>
<keyword evidence="7" id="KW-0472">Membrane</keyword>
<dbReference type="GO" id="GO:0030863">
    <property type="term" value="C:cortical cytoskeleton"/>
    <property type="evidence" value="ECO:0007669"/>
    <property type="project" value="Ensembl"/>
</dbReference>
<dbReference type="InterPro" id="IPR002189">
    <property type="entry name" value="CapZ_alpha"/>
</dbReference>
<dbReference type="STRING" id="37293.ENSANAP00000031036"/>
<proteinExistence type="inferred from homology"/>
<dbReference type="Ensembl" id="ENSANAT00000049079.1">
    <property type="protein sequence ID" value="ENSANAP00000031036.1"/>
    <property type="gene ID" value="ENSANAG00000033265.1"/>
</dbReference>
<reference evidence="8" key="2">
    <citation type="submission" date="2025-09" db="UniProtKB">
        <authorList>
            <consortium name="Ensembl"/>
        </authorList>
    </citation>
    <scope>IDENTIFICATION</scope>
</reference>
<dbReference type="PROSITE" id="PS00749">
    <property type="entry name" value="F_ACTIN_CAPPING_A_2"/>
    <property type="match status" value="1"/>
</dbReference>
<evidence type="ECO:0000256" key="5">
    <source>
        <dbReference type="ARBA" id="ARBA00055308"/>
    </source>
</evidence>
<organism evidence="8 9">
    <name type="scientific">Aotus nancymaae</name>
    <name type="common">Ma's night monkey</name>
    <dbReference type="NCBI Taxonomy" id="37293"/>
    <lineage>
        <taxon>Eukaryota</taxon>
        <taxon>Metazoa</taxon>
        <taxon>Chordata</taxon>
        <taxon>Craniata</taxon>
        <taxon>Vertebrata</taxon>
        <taxon>Euteleostomi</taxon>
        <taxon>Mammalia</taxon>
        <taxon>Eutheria</taxon>
        <taxon>Euarchontoglires</taxon>
        <taxon>Primates</taxon>
        <taxon>Haplorrhini</taxon>
        <taxon>Platyrrhini</taxon>
        <taxon>Aotidae</taxon>
        <taxon>Aotus</taxon>
    </lineage>
</organism>
<dbReference type="SUPFAM" id="SSF90096">
    <property type="entry name" value="Subunits of heterodimeric actin filament capping protein Capz"/>
    <property type="match status" value="1"/>
</dbReference>
<evidence type="ECO:0000256" key="1">
    <source>
        <dbReference type="ARBA" id="ARBA00010479"/>
    </source>
</evidence>
<dbReference type="GO" id="GO:0007015">
    <property type="term" value="P:actin filament organization"/>
    <property type="evidence" value="ECO:0007669"/>
    <property type="project" value="Ensembl"/>
</dbReference>
<evidence type="ECO:0000313" key="8">
    <source>
        <dbReference type="Ensembl" id="ENSANAP00000031036.1"/>
    </source>
</evidence>
<comment type="similarity">
    <text evidence="1 6">Belongs to the F-actin-capping protein alpha subunit family.</text>
</comment>
<dbReference type="PANTHER" id="PTHR10653:SF6">
    <property type="entry name" value="F-ACTIN-CAPPING PROTEIN SUBUNIT ALPHA-3"/>
    <property type="match status" value="1"/>
</dbReference>
<dbReference type="Pfam" id="PF01267">
    <property type="entry name" value="F-actin_cap_A"/>
    <property type="match status" value="1"/>
</dbReference>
<keyword evidence="7" id="KW-0812">Transmembrane</keyword>
<dbReference type="GO" id="GO:0061827">
    <property type="term" value="C:sperm head"/>
    <property type="evidence" value="ECO:0007669"/>
    <property type="project" value="Ensembl"/>
</dbReference>
<dbReference type="AlphaFoldDB" id="A0A2K5ECU5"/>
<evidence type="ECO:0000256" key="7">
    <source>
        <dbReference type="SAM" id="Phobius"/>
    </source>
</evidence>
<comment type="function">
    <text evidence="5">F-actin-capping proteins bind in a Ca(2+)-independent manner to the fast growing ends of actin filaments (barbed end) thereby blocking the exchange of subunits at these ends. Unlike other capping proteins (such as gelsolin and severin), these proteins do not sever actin filaments. May play a role in the morphogenesis of spermatid.</text>
</comment>
<dbReference type="FunFam" id="3.90.1150.210:FF:000003">
    <property type="entry name" value="F-actin-capping protein subunit alpha"/>
    <property type="match status" value="1"/>
</dbReference>
<dbReference type="GO" id="GO:0007028">
    <property type="term" value="P:cytoplasm organization"/>
    <property type="evidence" value="ECO:0007669"/>
    <property type="project" value="Ensembl"/>
</dbReference>
<reference evidence="8" key="1">
    <citation type="submission" date="2025-08" db="UniProtKB">
        <authorList>
            <consortium name="Ensembl"/>
        </authorList>
    </citation>
    <scope>IDENTIFICATION</scope>
</reference>
<keyword evidence="9" id="KW-1185">Reference proteome</keyword>
<comment type="subunit">
    <text evidence="6">Heterodimer of an alpha and a beta subunit.</text>
</comment>
<dbReference type="FunFam" id="3.30.1140.60:FF:000002">
    <property type="entry name" value="F-actin-capping protein subunit alpha"/>
    <property type="match status" value="1"/>
</dbReference>
<dbReference type="Gene3D" id="3.30.1140.60">
    <property type="entry name" value="F-actin capping protein, alpha subunit"/>
    <property type="match status" value="1"/>
</dbReference>
<dbReference type="InterPro" id="IPR017865">
    <property type="entry name" value="F-actin_cap_asu_CS"/>
</dbReference>
<dbReference type="GeneTree" id="ENSGT00950000183119"/>
<protein>
    <recommendedName>
        <fullName evidence="6">F-actin-capping protein subunit alpha</fullName>
    </recommendedName>
</protein>
<evidence type="ECO:0000313" key="9">
    <source>
        <dbReference type="Proteomes" id="UP000233020"/>
    </source>
</evidence>